<evidence type="ECO:0000313" key="1">
    <source>
        <dbReference type="EMBL" id="MBO2462269.1"/>
    </source>
</evidence>
<reference evidence="1 2" key="1">
    <citation type="submission" date="2021-03" db="EMBL/GenBank/DDBJ databases">
        <title>Actinomadura violae sp. nov., isolated from lichen in Thailand.</title>
        <authorList>
            <person name="Kanchanasin P."/>
            <person name="Saeng-In P."/>
            <person name="Phongsopitanun W."/>
            <person name="Yuki M."/>
            <person name="Kudo T."/>
            <person name="Ohkuma M."/>
            <person name="Tanasupawat S."/>
        </authorList>
    </citation>
    <scope>NUCLEOTIDE SEQUENCE [LARGE SCALE GENOMIC DNA]</scope>
    <source>
        <strain evidence="1 2">LCR2-06</strain>
    </source>
</reference>
<protein>
    <submittedName>
        <fullName evidence="1">Uncharacterized protein</fullName>
    </submittedName>
</protein>
<accession>A0ABS3RZU1</accession>
<organism evidence="1 2">
    <name type="scientific">Actinomadura violacea</name>
    <dbReference type="NCBI Taxonomy" id="2819934"/>
    <lineage>
        <taxon>Bacteria</taxon>
        <taxon>Bacillati</taxon>
        <taxon>Actinomycetota</taxon>
        <taxon>Actinomycetes</taxon>
        <taxon>Streptosporangiales</taxon>
        <taxon>Thermomonosporaceae</taxon>
        <taxon>Actinomadura</taxon>
    </lineage>
</organism>
<proteinExistence type="predicted"/>
<comment type="caution">
    <text evidence="1">The sequence shown here is derived from an EMBL/GenBank/DDBJ whole genome shotgun (WGS) entry which is preliminary data.</text>
</comment>
<name>A0ABS3RZU1_9ACTN</name>
<dbReference type="Proteomes" id="UP000680206">
    <property type="component" value="Unassembled WGS sequence"/>
</dbReference>
<evidence type="ECO:0000313" key="2">
    <source>
        <dbReference type="Proteomes" id="UP000680206"/>
    </source>
</evidence>
<keyword evidence="2" id="KW-1185">Reference proteome</keyword>
<gene>
    <name evidence="1" type="ORF">J4709_32335</name>
</gene>
<sequence length="56" mass="6265">MTLLTRWGRDLDLDAVLPEYPRPQPVRDGHLKLPGRLVRAVNDRLTSAGAPPRPIP</sequence>
<dbReference type="EMBL" id="JAGEPF010000021">
    <property type="protein sequence ID" value="MBO2462269.1"/>
    <property type="molecule type" value="Genomic_DNA"/>
</dbReference>
<dbReference type="RefSeq" id="WP_208246674.1">
    <property type="nucleotide sequence ID" value="NZ_JAGEPF010000021.1"/>
</dbReference>